<accession>A0ABQ7DRN3</accession>
<gene>
    <name evidence="1" type="ORF">DY000_02028529</name>
</gene>
<protein>
    <submittedName>
        <fullName evidence="1">Uncharacterized protein</fullName>
    </submittedName>
</protein>
<dbReference type="EMBL" id="QGKV02000649">
    <property type="protein sequence ID" value="KAF3580161.1"/>
    <property type="molecule type" value="Genomic_DNA"/>
</dbReference>
<dbReference type="Proteomes" id="UP000266723">
    <property type="component" value="Unassembled WGS sequence"/>
</dbReference>
<proteinExistence type="predicted"/>
<evidence type="ECO:0000313" key="1">
    <source>
        <dbReference type="EMBL" id="KAF3580161.1"/>
    </source>
</evidence>
<evidence type="ECO:0000313" key="2">
    <source>
        <dbReference type="Proteomes" id="UP000266723"/>
    </source>
</evidence>
<comment type="caution">
    <text evidence="1">The sequence shown here is derived from an EMBL/GenBank/DDBJ whole genome shotgun (WGS) entry which is preliminary data.</text>
</comment>
<keyword evidence="2" id="KW-1185">Reference proteome</keyword>
<organism evidence="1 2">
    <name type="scientific">Brassica cretica</name>
    <name type="common">Mustard</name>
    <dbReference type="NCBI Taxonomy" id="69181"/>
    <lineage>
        <taxon>Eukaryota</taxon>
        <taxon>Viridiplantae</taxon>
        <taxon>Streptophyta</taxon>
        <taxon>Embryophyta</taxon>
        <taxon>Tracheophyta</taxon>
        <taxon>Spermatophyta</taxon>
        <taxon>Magnoliopsida</taxon>
        <taxon>eudicotyledons</taxon>
        <taxon>Gunneridae</taxon>
        <taxon>Pentapetalae</taxon>
        <taxon>rosids</taxon>
        <taxon>malvids</taxon>
        <taxon>Brassicales</taxon>
        <taxon>Brassicaceae</taxon>
        <taxon>Brassiceae</taxon>
        <taxon>Brassica</taxon>
    </lineage>
</organism>
<name>A0ABQ7DRN3_BRACR</name>
<sequence>MALGLLRATTMWDFAKIRTIRRGFGEERSLRTGPESNGSGLRFRSCDLSIGSCDLSICKDTPTETPVEERRRRWSEEIRSSLSFGKDRSSIQCFSSSPSSSPFSIFDFNFPNANEPKPPSLLRFHRPIT</sequence>
<reference evidence="1 2" key="1">
    <citation type="journal article" date="2020" name="BMC Genomics">
        <title>Intraspecific diversification of the crop wild relative Brassica cretica Lam. using demographic model selection.</title>
        <authorList>
            <person name="Kioukis A."/>
            <person name="Michalopoulou V.A."/>
            <person name="Briers L."/>
            <person name="Pirintsos S."/>
            <person name="Studholme D.J."/>
            <person name="Pavlidis P."/>
            <person name="Sarris P.F."/>
        </authorList>
    </citation>
    <scope>NUCLEOTIDE SEQUENCE [LARGE SCALE GENOMIC DNA]</scope>
    <source>
        <strain evidence="2">cv. PFS-1207/04</strain>
    </source>
</reference>